<reference evidence="2" key="1">
    <citation type="submission" date="2019-06" db="EMBL/GenBank/DDBJ databases">
        <authorList>
            <person name="Murdoch R.W."/>
            <person name="Fathepure B."/>
        </authorList>
    </citation>
    <scope>NUCLEOTIDE SEQUENCE</scope>
</reference>
<accession>A0A5B8R947</accession>
<protein>
    <recommendedName>
        <fullName evidence="1">DUF4123 domain-containing protein</fullName>
    </recommendedName>
</protein>
<sequence length="276" mass="30600">MQLIDDYPEGWLDDTRQLIGGLRQSAPEGHVHLLVDAAFRHEHVLPWLRRHLPPKRWHAVYADMPGPDGAALAISPMVIEPLAPEHWEALFELARGLPMLTLIATPESVTGTAQRLARFSIVTVQDTAYGLRLADTRLLPALLALFSGEQHGAFMGPGTWHCLGRDARWQPLPPAHEPAAPAERVTFDDQQTEALLRINEVDALIEILRDSAPALFGVFDSPSQRHEWLSTVLAQAPESVRDHARRLDYCRRMAGRQGLLPAATADETKPDTDPSA</sequence>
<name>A0A5B8R947_9ZZZZ</name>
<evidence type="ECO:0000313" key="2">
    <source>
        <dbReference type="EMBL" id="QEA04478.1"/>
    </source>
</evidence>
<gene>
    <name evidence="2" type="ORF">KBTEX_00786</name>
</gene>
<dbReference type="AlphaFoldDB" id="A0A5B8R947"/>
<evidence type="ECO:0000259" key="1">
    <source>
        <dbReference type="Pfam" id="PF13503"/>
    </source>
</evidence>
<dbReference type="Pfam" id="PF13503">
    <property type="entry name" value="DUF4123"/>
    <property type="match status" value="1"/>
</dbReference>
<dbReference type="EMBL" id="MN079084">
    <property type="protein sequence ID" value="QEA04478.1"/>
    <property type="molecule type" value="Genomic_DNA"/>
</dbReference>
<dbReference type="InterPro" id="IPR025391">
    <property type="entry name" value="DUF4123"/>
</dbReference>
<feature type="domain" description="DUF4123" evidence="1">
    <location>
        <begin position="33"/>
        <end position="150"/>
    </location>
</feature>
<proteinExistence type="predicted"/>
<organism evidence="2">
    <name type="scientific">uncultured organism</name>
    <dbReference type="NCBI Taxonomy" id="155900"/>
    <lineage>
        <taxon>unclassified sequences</taxon>
        <taxon>environmental samples</taxon>
    </lineage>
</organism>